<evidence type="ECO:0000313" key="2">
    <source>
        <dbReference type="EMBL" id="RRT54751.1"/>
    </source>
</evidence>
<accession>A0A426YSU6</accession>
<proteinExistence type="predicted"/>
<evidence type="ECO:0000256" key="1">
    <source>
        <dbReference type="SAM" id="MobiDB-lite"/>
    </source>
</evidence>
<evidence type="ECO:0000313" key="3">
    <source>
        <dbReference type="Proteomes" id="UP000287651"/>
    </source>
</evidence>
<feature type="region of interest" description="Disordered" evidence="1">
    <location>
        <begin position="1"/>
        <end position="36"/>
    </location>
</feature>
<dbReference type="AlphaFoldDB" id="A0A426YSU6"/>
<dbReference type="EMBL" id="AMZH03010439">
    <property type="protein sequence ID" value="RRT54751.1"/>
    <property type="molecule type" value="Genomic_DNA"/>
</dbReference>
<dbReference type="Proteomes" id="UP000287651">
    <property type="component" value="Unassembled WGS sequence"/>
</dbReference>
<protein>
    <submittedName>
        <fullName evidence="2">Uncharacterized protein</fullName>
    </submittedName>
</protein>
<gene>
    <name evidence="2" type="ORF">B296_00033370</name>
</gene>
<sequence>MSDQLNRTLTYKEKEDGIVERSRLAETNDRNTDGSQGVFCETQCERILVYPAAEPTRTMALQRTIILPGGEARGRCGGRRLKNTDYDWVSTLKP</sequence>
<name>A0A426YSU6_ENSVE</name>
<comment type="caution">
    <text evidence="2">The sequence shown here is derived from an EMBL/GenBank/DDBJ whole genome shotgun (WGS) entry which is preliminary data.</text>
</comment>
<organism evidence="2 3">
    <name type="scientific">Ensete ventricosum</name>
    <name type="common">Abyssinian banana</name>
    <name type="synonym">Musa ensete</name>
    <dbReference type="NCBI Taxonomy" id="4639"/>
    <lineage>
        <taxon>Eukaryota</taxon>
        <taxon>Viridiplantae</taxon>
        <taxon>Streptophyta</taxon>
        <taxon>Embryophyta</taxon>
        <taxon>Tracheophyta</taxon>
        <taxon>Spermatophyta</taxon>
        <taxon>Magnoliopsida</taxon>
        <taxon>Liliopsida</taxon>
        <taxon>Zingiberales</taxon>
        <taxon>Musaceae</taxon>
        <taxon>Ensete</taxon>
    </lineage>
</organism>
<reference evidence="2 3" key="1">
    <citation type="journal article" date="2014" name="Agronomy (Basel)">
        <title>A Draft Genome Sequence for Ensete ventricosum, the Drought-Tolerant Tree Against Hunger.</title>
        <authorList>
            <person name="Harrison J."/>
            <person name="Moore K.A."/>
            <person name="Paszkiewicz K."/>
            <person name="Jones T."/>
            <person name="Grant M."/>
            <person name="Ambacheew D."/>
            <person name="Muzemil S."/>
            <person name="Studholme D.J."/>
        </authorList>
    </citation>
    <scope>NUCLEOTIDE SEQUENCE [LARGE SCALE GENOMIC DNA]</scope>
</reference>
<feature type="compositionally biased region" description="Basic and acidic residues" evidence="1">
    <location>
        <begin position="10"/>
        <end position="32"/>
    </location>
</feature>